<keyword evidence="2" id="KW-0472">Membrane</keyword>
<feature type="transmembrane region" description="Helical" evidence="2">
    <location>
        <begin position="86"/>
        <end position="114"/>
    </location>
</feature>
<proteinExistence type="predicted"/>
<feature type="region of interest" description="Disordered" evidence="1">
    <location>
        <begin position="1"/>
        <end position="32"/>
    </location>
</feature>
<evidence type="ECO:0000256" key="1">
    <source>
        <dbReference type="SAM" id="MobiDB-lite"/>
    </source>
</evidence>
<feature type="transmembrane region" description="Helical" evidence="2">
    <location>
        <begin position="120"/>
        <end position="150"/>
    </location>
</feature>
<comment type="caution">
    <text evidence="3">The sequence shown here is derived from an EMBL/GenBank/DDBJ whole genome shotgun (WGS) entry which is preliminary data.</text>
</comment>
<sequence length="187" mass="20339">MSQESLTETRGSTTATKFSLADNNSTKSALDPIRKTSPALDSVEQLRRSLQIAQRAEAFAANQGRTILYYMANPTELRERHQVWHYFYLCVLIIAAFIAIFIGPVVFGMLAMFAGIGAPIALSFVGSGLGLLSGIAFGILLAVVCIVALVRAVGWGAEWILNTLIHGGSDLWDITKTQLKYIISSEE</sequence>
<keyword evidence="2" id="KW-0812">Transmembrane</keyword>
<evidence type="ECO:0000256" key="2">
    <source>
        <dbReference type="SAM" id="Phobius"/>
    </source>
</evidence>
<protein>
    <submittedName>
        <fullName evidence="3">10368_t:CDS:1</fullName>
    </submittedName>
</protein>
<dbReference type="EMBL" id="CAJVPJ010000697">
    <property type="protein sequence ID" value="CAG8549897.1"/>
    <property type="molecule type" value="Genomic_DNA"/>
</dbReference>
<reference evidence="3" key="1">
    <citation type="submission" date="2021-06" db="EMBL/GenBank/DDBJ databases">
        <authorList>
            <person name="Kallberg Y."/>
            <person name="Tangrot J."/>
            <person name="Rosling A."/>
        </authorList>
    </citation>
    <scope>NUCLEOTIDE SEQUENCE</scope>
    <source>
        <strain evidence="3">IA702</strain>
    </source>
</reference>
<accession>A0A9N9FQU5</accession>
<evidence type="ECO:0000313" key="4">
    <source>
        <dbReference type="Proteomes" id="UP000789572"/>
    </source>
</evidence>
<organism evidence="3 4">
    <name type="scientific">Paraglomus occultum</name>
    <dbReference type="NCBI Taxonomy" id="144539"/>
    <lineage>
        <taxon>Eukaryota</taxon>
        <taxon>Fungi</taxon>
        <taxon>Fungi incertae sedis</taxon>
        <taxon>Mucoromycota</taxon>
        <taxon>Glomeromycotina</taxon>
        <taxon>Glomeromycetes</taxon>
        <taxon>Paraglomerales</taxon>
        <taxon>Paraglomeraceae</taxon>
        <taxon>Paraglomus</taxon>
    </lineage>
</organism>
<feature type="compositionally biased region" description="Polar residues" evidence="1">
    <location>
        <begin position="1"/>
        <end position="28"/>
    </location>
</feature>
<dbReference type="OrthoDB" id="2398711at2759"/>
<evidence type="ECO:0000313" key="3">
    <source>
        <dbReference type="EMBL" id="CAG8549897.1"/>
    </source>
</evidence>
<keyword evidence="4" id="KW-1185">Reference proteome</keyword>
<dbReference type="AlphaFoldDB" id="A0A9N9FQU5"/>
<gene>
    <name evidence="3" type="ORF">POCULU_LOCUS4964</name>
</gene>
<keyword evidence="2" id="KW-1133">Transmembrane helix</keyword>
<dbReference type="Proteomes" id="UP000789572">
    <property type="component" value="Unassembled WGS sequence"/>
</dbReference>
<name>A0A9N9FQU5_9GLOM</name>